<dbReference type="GO" id="GO:0005615">
    <property type="term" value="C:extracellular space"/>
    <property type="evidence" value="ECO:0007669"/>
    <property type="project" value="TreeGrafter"/>
</dbReference>
<dbReference type="PANTHER" id="PTHR21184">
    <property type="entry name" value="MENORIN (DENDRITIC BRANCHING PROTEIN)"/>
    <property type="match status" value="1"/>
</dbReference>
<gene>
    <name evidence="3" type="ORF">TDIB3V08_LOCUS11345</name>
</gene>
<comment type="similarity">
    <text evidence="1">Belongs to the menorin family.</text>
</comment>
<dbReference type="AlphaFoldDB" id="A0A7R8VVG2"/>
<sequence>METAESNDNWLAWLGVAVAGTERAMYMKFPLWLNAETVNMSDKEIDQFISLCTHNFPKATLSIGMLHKGQKIGSEIGYNAKLVTQMKDTFTRNNVTQTVAFTVRLLTAAYSLDTLPALKNVKGITDSALYMITRDLKLYSSDDISNINKNTRSSQSAINDLNRRAVLAYAKIFVKEQISCISLLICPHESELTPFQNNCFTEKF</sequence>
<proteinExistence type="inferred from homology"/>
<evidence type="ECO:0000256" key="1">
    <source>
        <dbReference type="ARBA" id="ARBA00044953"/>
    </source>
</evidence>
<evidence type="ECO:0000259" key="2">
    <source>
        <dbReference type="Pfam" id="PF10223"/>
    </source>
</evidence>
<name>A0A7R8VVG2_TIMDO</name>
<evidence type="ECO:0000313" key="3">
    <source>
        <dbReference type="EMBL" id="CAD7205191.1"/>
    </source>
</evidence>
<feature type="domain" description="Menorin-like" evidence="2">
    <location>
        <begin position="25"/>
        <end position="155"/>
    </location>
</feature>
<protein>
    <recommendedName>
        <fullName evidence="2">Menorin-like domain-containing protein</fullName>
    </recommendedName>
</protein>
<reference evidence="3" key="1">
    <citation type="submission" date="2020-11" db="EMBL/GenBank/DDBJ databases">
        <authorList>
            <person name="Tran Van P."/>
        </authorList>
    </citation>
    <scope>NUCLEOTIDE SEQUENCE</scope>
</reference>
<dbReference type="EMBL" id="OA574322">
    <property type="protein sequence ID" value="CAD7205191.1"/>
    <property type="molecule type" value="Genomic_DNA"/>
</dbReference>
<accession>A0A7R8VVG2</accession>
<dbReference type="Pfam" id="PF10223">
    <property type="entry name" value="Menorin_N"/>
    <property type="match status" value="1"/>
</dbReference>
<organism evidence="3">
    <name type="scientific">Timema douglasi</name>
    <name type="common">Walking stick</name>
    <dbReference type="NCBI Taxonomy" id="61478"/>
    <lineage>
        <taxon>Eukaryota</taxon>
        <taxon>Metazoa</taxon>
        <taxon>Ecdysozoa</taxon>
        <taxon>Arthropoda</taxon>
        <taxon>Hexapoda</taxon>
        <taxon>Insecta</taxon>
        <taxon>Pterygota</taxon>
        <taxon>Neoptera</taxon>
        <taxon>Polyneoptera</taxon>
        <taxon>Phasmatodea</taxon>
        <taxon>Timematodea</taxon>
        <taxon>Timematoidea</taxon>
        <taxon>Timematidae</taxon>
        <taxon>Timema</taxon>
    </lineage>
</organism>
<dbReference type="PANTHER" id="PTHR21184:SF6">
    <property type="entry name" value="CONSERVED PLASMA MEMBRANE PROTEIN"/>
    <property type="match status" value="1"/>
</dbReference>
<dbReference type="InterPro" id="IPR019356">
    <property type="entry name" value="Menorin_dom"/>
</dbReference>